<dbReference type="EMBL" id="JANFYT010000018">
    <property type="protein sequence ID" value="MCQ4814660.1"/>
    <property type="molecule type" value="Genomic_DNA"/>
</dbReference>
<reference evidence="1 2" key="1">
    <citation type="submission" date="2022-06" db="EMBL/GenBank/DDBJ databases">
        <title>Isolation of gut microbiota from human fecal samples.</title>
        <authorList>
            <person name="Pamer E.G."/>
            <person name="Barat B."/>
            <person name="Waligurski E."/>
            <person name="Medina S."/>
            <person name="Paddock L."/>
            <person name="Mostad J."/>
        </authorList>
    </citation>
    <scope>NUCLEOTIDE SEQUENCE [LARGE SCALE GENOMIC DNA]</scope>
    <source>
        <strain evidence="1 2">DFI.9.90</strain>
    </source>
</reference>
<evidence type="ECO:0000313" key="1">
    <source>
        <dbReference type="EMBL" id="MCQ4814660.1"/>
    </source>
</evidence>
<dbReference type="SUPFAM" id="SSF53756">
    <property type="entry name" value="UDP-Glycosyltransferase/glycogen phosphorylase"/>
    <property type="match status" value="1"/>
</dbReference>
<dbReference type="RefSeq" id="WP_256181993.1">
    <property type="nucleotide sequence ID" value="NZ_JANFYT010000018.1"/>
</dbReference>
<dbReference type="Proteomes" id="UP001205919">
    <property type="component" value="Unassembled WGS sequence"/>
</dbReference>
<dbReference type="Gene3D" id="3.40.50.2000">
    <property type="entry name" value="Glycogen Phosphorylase B"/>
    <property type="match status" value="1"/>
</dbReference>
<evidence type="ECO:0008006" key="3">
    <source>
        <dbReference type="Google" id="ProtNLM"/>
    </source>
</evidence>
<comment type="caution">
    <text evidence="1">The sequence shown here is derived from an EMBL/GenBank/DDBJ whole genome shotgun (WGS) entry which is preliminary data.</text>
</comment>
<keyword evidence="2" id="KW-1185">Reference proteome</keyword>
<gene>
    <name evidence="1" type="ORF">NE630_09490</name>
</gene>
<accession>A0AAW5K651</accession>
<organism evidence="1 2">
    <name type="scientific">Cloacibacillus evryensis</name>
    <dbReference type="NCBI Taxonomy" id="508460"/>
    <lineage>
        <taxon>Bacteria</taxon>
        <taxon>Thermotogati</taxon>
        <taxon>Synergistota</taxon>
        <taxon>Synergistia</taxon>
        <taxon>Synergistales</taxon>
        <taxon>Synergistaceae</taxon>
        <taxon>Cloacibacillus</taxon>
    </lineage>
</organism>
<sequence>MVKNIDGVSSVITQDEIMYDGVIADLRPDYVVHGDNWKEGPMKAIRDNVISLLQRYGGKLMKPTFVEMNKKIYNKIKKIMDNEFNINEKILLIDKLAAFACSHYNGKFSDNVLENELLKIADTIPLESKVLVKKDTMLHVVTECYPIGGHTKVVNEWISHMDSFEHYCVLLNQVGEIPTWLKKTCGERLIVLDQRLTYLEKAQLLRNLAIDKEYVILHVHMNDPIPILAFGHRSFPRPVIFYNHADHLFWLGVSISDLVIDLRKTGQDITIFARGARSSVIGYVPTSARRKHSKKEAKLLLGFSPESKLVVSSGSSYKYVTNDEFLGDMALDIINHVDCNFIFIGPSSCKENRWKKICDSSNSRIKAVGSISDLSEYELYLDACDVYLDSHPLGSGTAVLQAGMRGDTPILTCSNCWDVLKASYAVCSDVNELKGKLLDILQLKTERAEIIKLSGEIATRHSVENWSRNLEEVIKRLDPIHIVDGNFRSSIINNEITKELINLQTQQTEVTNMGVQLRKFKLKNIIRLFFVVFSLKTFISDIPRLYRRLIK</sequence>
<proteinExistence type="predicted"/>
<protein>
    <recommendedName>
        <fullName evidence="3">Glycosyl transferase family 1 domain-containing protein</fullName>
    </recommendedName>
</protein>
<dbReference type="AlphaFoldDB" id="A0AAW5K651"/>
<name>A0AAW5K651_9BACT</name>
<evidence type="ECO:0000313" key="2">
    <source>
        <dbReference type="Proteomes" id="UP001205919"/>
    </source>
</evidence>